<name>A0A5A7SGM9_9NOCA</name>
<proteinExistence type="predicted"/>
<dbReference type="EMBL" id="VLNY01000001">
    <property type="protein sequence ID" value="KAA0024996.1"/>
    <property type="molecule type" value="Genomic_DNA"/>
</dbReference>
<dbReference type="AlphaFoldDB" id="A0A5A7SGM9"/>
<keyword evidence="1" id="KW-0805">Transcription regulation</keyword>
<gene>
    <name evidence="5" type="ORF">FOY51_03530</name>
</gene>
<evidence type="ECO:0000256" key="2">
    <source>
        <dbReference type="ARBA" id="ARBA00023163"/>
    </source>
</evidence>
<comment type="caution">
    <text evidence="5">The sequence shown here is derived from an EMBL/GenBank/DDBJ whole genome shotgun (WGS) entry which is preliminary data.</text>
</comment>
<reference evidence="5 6" key="1">
    <citation type="submission" date="2019-07" db="EMBL/GenBank/DDBJ databases">
        <title>Rhodococcus cavernicolus sp. nov., isolated from a cave.</title>
        <authorList>
            <person name="Lee S.D."/>
        </authorList>
    </citation>
    <scope>NUCLEOTIDE SEQUENCE [LARGE SCALE GENOMIC DNA]</scope>
    <source>
        <strain evidence="5 6">C1-24</strain>
    </source>
</reference>
<dbReference type="OrthoDB" id="5242431at2"/>
<evidence type="ECO:0000313" key="6">
    <source>
        <dbReference type="Proteomes" id="UP000322244"/>
    </source>
</evidence>
<sequence>MTTNDPHNTDDPFTTWDAGYVLGALSPADRRIYQAHLAECDNCSNAVNELAGVPGLLALVPRETALSMIDDDVVALPPPPPDGMLPRLVAKAERTRRRSRWITAGVGIAAAAAAVAIAVPVARIGHDSGGGTAPTVSAQPFAARTMTNLIASPLSADFTLTPSADGGTRVDLECRYDAGAAAYTGKYEMYVTDASGVESQLATWTAKPGDVVTPSATISTAPGNVRSVDIRSSATEQVILLGTV</sequence>
<keyword evidence="3" id="KW-1133">Transmembrane helix</keyword>
<protein>
    <submittedName>
        <fullName evidence="5">Zf-HC2 domain-containing protein</fullName>
    </submittedName>
</protein>
<evidence type="ECO:0000256" key="1">
    <source>
        <dbReference type="ARBA" id="ARBA00023015"/>
    </source>
</evidence>
<keyword evidence="3" id="KW-0472">Membrane</keyword>
<dbReference type="RefSeq" id="WP_149428771.1">
    <property type="nucleotide sequence ID" value="NZ_VLNY01000001.1"/>
</dbReference>
<evidence type="ECO:0000259" key="4">
    <source>
        <dbReference type="Pfam" id="PF13490"/>
    </source>
</evidence>
<keyword evidence="2" id="KW-0804">Transcription</keyword>
<accession>A0A5A7SGM9</accession>
<feature type="transmembrane region" description="Helical" evidence="3">
    <location>
        <begin position="101"/>
        <end position="122"/>
    </location>
</feature>
<dbReference type="InterPro" id="IPR041916">
    <property type="entry name" value="Anti_sigma_zinc_sf"/>
</dbReference>
<evidence type="ECO:0000256" key="3">
    <source>
        <dbReference type="SAM" id="Phobius"/>
    </source>
</evidence>
<organism evidence="5 6">
    <name type="scientific">Antrihabitans cavernicola</name>
    <dbReference type="NCBI Taxonomy" id="2495913"/>
    <lineage>
        <taxon>Bacteria</taxon>
        <taxon>Bacillati</taxon>
        <taxon>Actinomycetota</taxon>
        <taxon>Actinomycetes</taxon>
        <taxon>Mycobacteriales</taxon>
        <taxon>Nocardiaceae</taxon>
        <taxon>Antrihabitans</taxon>
    </lineage>
</organism>
<dbReference type="Pfam" id="PF13490">
    <property type="entry name" value="zf-HC2"/>
    <property type="match status" value="1"/>
</dbReference>
<dbReference type="Gene3D" id="1.10.10.1320">
    <property type="entry name" value="Anti-sigma factor, zinc-finger domain"/>
    <property type="match status" value="1"/>
</dbReference>
<keyword evidence="6" id="KW-1185">Reference proteome</keyword>
<evidence type="ECO:0000313" key="5">
    <source>
        <dbReference type="EMBL" id="KAA0024996.1"/>
    </source>
</evidence>
<dbReference type="InterPro" id="IPR027383">
    <property type="entry name" value="Znf_put"/>
</dbReference>
<dbReference type="Proteomes" id="UP000322244">
    <property type="component" value="Unassembled WGS sequence"/>
</dbReference>
<feature type="domain" description="Putative zinc-finger" evidence="4">
    <location>
        <begin position="20"/>
        <end position="43"/>
    </location>
</feature>
<keyword evidence="3" id="KW-0812">Transmembrane</keyword>